<dbReference type="SUPFAM" id="SSF52047">
    <property type="entry name" value="RNI-like"/>
    <property type="match status" value="1"/>
</dbReference>
<evidence type="ECO:0000313" key="3">
    <source>
        <dbReference type="EMBL" id="GET04556.1"/>
    </source>
</evidence>
<dbReference type="OrthoDB" id="2309049at2759"/>
<accession>A0A2Z6Q3R7</accession>
<dbReference type="EMBL" id="BEXD01000136">
    <property type="protein sequence ID" value="GBB84630.1"/>
    <property type="molecule type" value="Genomic_DNA"/>
</dbReference>
<dbReference type="InterPro" id="IPR036047">
    <property type="entry name" value="F-box-like_dom_sf"/>
</dbReference>
<dbReference type="Gene3D" id="3.80.10.10">
    <property type="entry name" value="Ribonuclease Inhibitor"/>
    <property type="match status" value="1"/>
</dbReference>
<proteinExistence type="predicted"/>
<dbReference type="SUPFAM" id="SSF81383">
    <property type="entry name" value="F-box domain"/>
    <property type="match status" value="1"/>
</dbReference>
<evidence type="ECO:0000313" key="2">
    <source>
        <dbReference type="EMBL" id="GBB84630.1"/>
    </source>
</evidence>
<dbReference type="CDD" id="cd09917">
    <property type="entry name" value="F-box_SF"/>
    <property type="match status" value="1"/>
</dbReference>
<dbReference type="Pfam" id="PF12937">
    <property type="entry name" value="F-box-like"/>
    <property type="match status" value="1"/>
</dbReference>
<comment type="caution">
    <text evidence="2">The sequence shown here is derived from an EMBL/GenBank/DDBJ whole genome shotgun (WGS) entry which is preliminary data.</text>
</comment>
<dbReference type="InterPro" id="IPR032675">
    <property type="entry name" value="LRR_dom_sf"/>
</dbReference>
<gene>
    <name evidence="3" type="ORF">RCL2_003085700</name>
    <name evidence="2" type="ORF">RclHR1_01120018</name>
</gene>
<reference evidence="2 4" key="1">
    <citation type="submission" date="2017-11" db="EMBL/GenBank/DDBJ databases">
        <title>The genome of Rhizophagus clarus HR1 reveals common genetic basis of auxotrophy among arbuscular mycorrhizal fungi.</title>
        <authorList>
            <person name="Kobayashi Y."/>
        </authorList>
    </citation>
    <scope>NUCLEOTIDE SEQUENCE [LARGE SCALE GENOMIC DNA]</scope>
    <source>
        <strain evidence="2 4">HR1</strain>
    </source>
</reference>
<dbReference type="EMBL" id="BLAL01000356">
    <property type="protein sequence ID" value="GET04556.1"/>
    <property type="molecule type" value="Genomic_DNA"/>
</dbReference>
<dbReference type="Proteomes" id="UP000615446">
    <property type="component" value="Unassembled WGS sequence"/>
</dbReference>
<dbReference type="InterPro" id="IPR001810">
    <property type="entry name" value="F-box_dom"/>
</dbReference>
<name>A0A2Z6Q3R7_9GLOM</name>
<protein>
    <recommendedName>
        <fullName evidence="1">F-box domain-containing protein</fullName>
    </recommendedName>
</protein>
<dbReference type="Proteomes" id="UP000247702">
    <property type="component" value="Unassembled WGS sequence"/>
</dbReference>
<keyword evidence="4" id="KW-1185">Reference proteome</keyword>
<feature type="domain" description="F-box" evidence="1">
    <location>
        <begin position="6"/>
        <end position="44"/>
    </location>
</feature>
<evidence type="ECO:0000313" key="4">
    <source>
        <dbReference type="Proteomes" id="UP000247702"/>
    </source>
</evidence>
<reference evidence="3" key="2">
    <citation type="submission" date="2019-10" db="EMBL/GenBank/DDBJ databases">
        <title>Conservation and host-specific expression of non-tandemly repeated heterogenous ribosome RNA gene in arbuscular mycorrhizal fungi.</title>
        <authorList>
            <person name="Maeda T."/>
            <person name="Kobayashi Y."/>
            <person name="Nakagawa T."/>
            <person name="Ezawa T."/>
            <person name="Yamaguchi K."/>
            <person name="Bino T."/>
            <person name="Nishimoto Y."/>
            <person name="Shigenobu S."/>
            <person name="Kawaguchi M."/>
        </authorList>
    </citation>
    <scope>NUCLEOTIDE SEQUENCE</scope>
    <source>
        <strain evidence="3">HR1</strain>
    </source>
</reference>
<evidence type="ECO:0000259" key="1">
    <source>
        <dbReference type="Pfam" id="PF12937"/>
    </source>
</evidence>
<sequence length="477" mass="56755">MVKLNNDILHYIFQELNNDGKSLLSCLLVNKRWCELVIPILWKYPLKYFDTNDFHLLVKKKKILLNIILSHLPETSKQLIITHKINIISEEALYKKLSFNYIRFCKYISVHNFLLNENIHKLYFSIFQIILLEQEIFKLFVRECSNIRYLDLGEIRQPIYQYPGADICLLNLNEVYCKTYHDSSLFYGLAHICKFIEKIYIEYKDNNPGLVKLIKTQKRIKYIKVDEIIDEEFEENDVVKALEEQAQSIIYLNLSMQKTFSCILFSKFVNLQTLILSEKNYVEEEKIEKNLTAAVYSKLQVLELEYMSPHMAIKIIQNTGGNLWKIKIRTIKFKHSKEYIQAIYKNCPHIKYASIFLNNQTLDELEMFFTKCQHLEAIDIIVTKNEEKLKSSKFLDLLIKFAPNNLYKVHIDYRFFSIKSLKKFFSNWKGKKILHLYDHISNWCSLIEQYDMNGVIGHIDCRGFWDDDNSINIAWND</sequence>
<organism evidence="2 4">
    <name type="scientific">Rhizophagus clarus</name>
    <dbReference type="NCBI Taxonomy" id="94130"/>
    <lineage>
        <taxon>Eukaryota</taxon>
        <taxon>Fungi</taxon>
        <taxon>Fungi incertae sedis</taxon>
        <taxon>Mucoromycota</taxon>
        <taxon>Glomeromycotina</taxon>
        <taxon>Glomeromycetes</taxon>
        <taxon>Glomerales</taxon>
        <taxon>Glomeraceae</taxon>
        <taxon>Rhizophagus</taxon>
    </lineage>
</organism>
<dbReference type="AlphaFoldDB" id="A0A2Z6Q3R7"/>